<organism evidence="3 4">
    <name type="scientific">Apis cerana cerana</name>
    <name type="common">Oriental honeybee</name>
    <dbReference type="NCBI Taxonomy" id="94128"/>
    <lineage>
        <taxon>Eukaryota</taxon>
        <taxon>Metazoa</taxon>
        <taxon>Ecdysozoa</taxon>
        <taxon>Arthropoda</taxon>
        <taxon>Hexapoda</taxon>
        <taxon>Insecta</taxon>
        <taxon>Pterygota</taxon>
        <taxon>Neoptera</taxon>
        <taxon>Endopterygota</taxon>
        <taxon>Hymenoptera</taxon>
        <taxon>Apocrita</taxon>
        <taxon>Aculeata</taxon>
        <taxon>Apoidea</taxon>
        <taxon>Anthophila</taxon>
        <taxon>Apidae</taxon>
        <taxon>Apis</taxon>
    </lineage>
</organism>
<feature type="region of interest" description="Disordered" evidence="1">
    <location>
        <begin position="882"/>
        <end position="925"/>
    </location>
</feature>
<dbReference type="Proteomes" id="UP000242457">
    <property type="component" value="Unassembled WGS sequence"/>
</dbReference>
<name>A0A2A3EJM5_APICC</name>
<evidence type="ECO:0000313" key="4">
    <source>
        <dbReference type="Proteomes" id="UP000242457"/>
    </source>
</evidence>
<dbReference type="OrthoDB" id="7791530at2759"/>
<feature type="compositionally biased region" description="Polar residues" evidence="1">
    <location>
        <begin position="915"/>
        <end position="925"/>
    </location>
</feature>
<feature type="compositionally biased region" description="Polar residues" evidence="1">
    <location>
        <begin position="882"/>
        <end position="904"/>
    </location>
</feature>
<evidence type="ECO:0000313" key="3">
    <source>
        <dbReference type="EMBL" id="PBC31965.1"/>
    </source>
</evidence>
<accession>A0A2A3EJM5</accession>
<dbReference type="EMBL" id="KZ288223">
    <property type="protein sequence ID" value="PBC31965.1"/>
    <property type="molecule type" value="Genomic_DNA"/>
</dbReference>
<feature type="compositionally biased region" description="Polar residues" evidence="1">
    <location>
        <begin position="817"/>
        <end position="827"/>
    </location>
</feature>
<evidence type="ECO:0000256" key="2">
    <source>
        <dbReference type="SAM" id="SignalP"/>
    </source>
</evidence>
<keyword evidence="4" id="KW-1185">Reference proteome</keyword>
<proteinExistence type="predicted"/>
<sequence length="1315" mass="143971">MRLIFIILVFFSGTVLSRYYHFKAYKDKKENKCYIEKFEDKEELSENKIKQGYKTFYISNEFLTKLKAWQLAGERIVNFCNKRKIILIERSASILDSTNIHYFNSLFYEKYLFQPPLIKRAKRQVFEKKQKFNKKFKKNRLRRQIQQSPGKFQGQTQSQYLNIGNNNKEEGKAEAEATQQSSRAVVSGKYGMGQAQSMSLGNIGCEDCQKYSDENAPDRYVQIPTIKQSEDTIVHPSKIIPGISTTYSSRIPTRGHIPYFNNIYGTNGVTTYPGSIDGTTSSRIYPEKYLGSITYPVGVSDTITDVTHPGSISSTKTVDDIVYPKGIFSTPTHNNIIYSRDLSNIKTVGVVYPGSIPGTTIGDNIVYPQRIPGTRIDTHLTYPGSIPHTATDSAVYAGDISTAKDNVAYSGSIPGTTTSNSAAYPGNILNTATSGDATYRKNIAGITTPGDVAYSRNIPGTITSVVYPNHMSDTTTDSDAIYRGNVPGTITNSGVVYPSGISSTIARDATTYKTIPGSTIRDDVYPQSLSDTTINGGRVITYPIGDGIAPSTATRDTIAHPVSIPGTAANNGHGQIITNSKAIADAKIYPTGQIPSKQFFGKKPYFINKNNNIEGNIYHNIGSLGILPGRTASETTDIRVPSEAIYSGDPKTTGHFIIGDQTKINANGKFQESDRKIKTDQSGISYPHGIVRIQTPEAEKYPNSHTVIPLDYSVQEQYPRTWHDNRGILNIGQIDNGQNIEQYPSEKQGIRQYPVLQYPLTEESLSNIKKVPQYYQQSNTGLHIENDNSNSQASSSIKQTDLGTQASASAQGKFGQGTAQSQVTGTYSGSGSFSAQAGSTDINKSAQTEINGNKEGAVSNAQAHGGYGKSQAQVQLNSELGTTTTGAQSSGWNHGTNSQVQASSKGGMADAQANGEGNTSSQAQIGFQPYLKTDEKIEKYLKPFHGGGTASAQSGTYTGQSQSQLEGSFQYGITYTGAAQAGSGSGAAASRKPFNFNLTNTELFKSFKPSYGQIVSKNNSKISNISLNTDYKYNQDKIQSLQTSSSSQRKVIIKLTNDSSPNIVSKPNQSIEKSQIDDTVYDDYEEEYDGEDYISPIQTSSPKISQIYAAEQNNSNRQSQTIQVASKNQYNFHVKQNTNTAQARNILQPGQSLSGYTIPPGFRGRVTYIAGSETIAHGNGKSQSQTVSLIPKESSVIYKIKSPISEIRSLKTNHEKLIENHNSSKENQKHQTSTKYTKATPNISIKPSYYTITNSVAGKIDDKNSQRKYEHRYYTKSSTCGYFTFSCNIVYGSNGRTKICKPKMPTYSDGTPMKC</sequence>
<reference evidence="3 4" key="1">
    <citation type="submission" date="2014-07" db="EMBL/GenBank/DDBJ databases">
        <title>Genomic and transcriptomic analysis on Apis cerana provide comprehensive insights into honey bee biology.</title>
        <authorList>
            <person name="Diao Q."/>
            <person name="Sun L."/>
            <person name="Zheng H."/>
            <person name="Zheng H."/>
            <person name="Xu S."/>
            <person name="Wang S."/>
            <person name="Zeng Z."/>
            <person name="Hu F."/>
            <person name="Su S."/>
            <person name="Wu J."/>
        </authorList>
    </citation>
    <scope>NUCLEOTIDE SEQUENCE [LARGE SCALE GENOMIC DNA]</scope>
    <source>
        <tissue evidence="3">Pupae without intestine</tissue>
    </source>
</reference>
<protein>
    <submittedName>
        <fullName evidence="3">Uncharacterized protein</fullName>
    </submittedName>
</protein>
<dbReference type="STRING" id="94128.A0A2A3EJM5"/>
<feature type="region of interest" description="Disordered" evidence="1">
    <location>
        <begin position="138"/>
        <end position="158"/>
    </location>
</feature>
<keyword evidence="2" id="KW-0732">Signal</keyword>
<feature type="compositionally biased region" description="Low complexity" evidence="1">
    <location>
        <begin position="829"/>
        <end position="839"/>
    </location>
</feature>
<feature type="chain" id="PRO_5013172545" evidence="2">
    <location>
        <begin position="18"/>
        <end position="1315"/>
    </location>
</feature>
<feature type="compositionally biased region" description="Polar residues" evidence="1">
    <location>
        <begin position="781"/>
        <end position="810"/>
    </location>
</feature>
<feature type="compositionally biased region" description="Polar residues" evidence="1">
    <location>
        <begin position="144"/>
        <end position="158"/>
    </location>
</feature>
<gene>
    <name evidence="3" type="ORF">APICC_07559</name>
</gene>
<feature type="signal peptide" evidence="2">
    <location>
        <begin position="1"/>
        <end position="17"/>
    </location>
</feature>
<feature type="region of interest" description="Disordered" evidence="1">
    <location>
        <begin position="781"/>
        <end position="840"/>
    </location>
</feature>
<evidence type="ECO:0000256" key="1">
    <source>
        <dbReference type="SAM" id="MobiDB-lite"/>
    </source>
</evidence>